<evidence type="ECO:0000256" key="1">
    <source>
        <dbReference type="ARBA" id="ARBA00018672"/>
    </source>
</evidence>
<sequence>MLNEKQMDLNVLYVEDEPILREEITRFLKRRVKTVTSVENGQEALAIFDVFKFDFVITDLMMPVLDGVEMAKKIREKNLDIPIVITTALSDVELMQSTIEVGIDRYLLKPIDVETLNQMLISMNEKLTRKKKKEQRFRLSLDEVKSIERKTETEIARVIKLSTGKGPNRVQAFLQANLCEIVISGSRTQLEQTILKQEKNTRIGDYLREVLYTQLKETFETSIKEVTGIRVVFQGLKCNSTKDIDVIRFIFEF</sequence>
<feature type="domain" description="Response regulatory" evidence="4">
    <location>
        <begin position="10"/>
        <end position="124"/>
    </location>
</feature>
<protein>
    <recommendedName>
        <fullName evidence="1">Stage 0 sporulation protein A homolog</fullName>
    </recommendedName>
</protein>
<reference evidence="5 6" key="1">
    <citation type="submission" date="2023-04" db="EMBL/GenBank/DDBJ databases">
        <title>Fusibacter bizertensis strain WBS, isolated from littoral bottom sediments of the Arctic seas - biochemical and genomic analysis.</title>
        <authorList>
            <person name="Brioukhanov A.L."/>
        </authorList>
    </citation>
    <scope>NUCLEOTIDE SEQUENCE [LARGE SCALE GENOMIC DNA]</scope>
    <source>
        <strain evidence="5 6">WBS</strain>
    </source>
</reference>
<dbReference type="Proteomes" id="UP001158045">
    <property type="component" value="Unassembled WGS sequence"/>
</dbReference>
<dbReference type="Pfam" id="PF10057">
    <property type="entry name" value="MpsC"/>
    <property type="match status" value="1"/>
</dbReference>
<feature type="modified residue" description="4-aspartylphosphate" evidence="3">
    <location>
        <position position="59"/>
    </location>
</feature>
<comment type="function">
    <text evidence="2">May play the central regulatory role in sporulation. It may be an element of the effector pathway responsible for the activation of sporulation genes in response to nutritional stress. Spo0A may act in concert with spo0H (a sigma factor) to control the expression of some genes that are critical to the sporulation process.</text>
</comment>
<dbReference type="PANTHER" id="PTHR43228">
    <property type="entry name" value="TWO-COMPONENT RESPONSE REGULATOR"/>
    <property type="match status" value="1"/>
</dbReference>
<dbReference type="InterPro" id="IPR011006">
    <property type="entry name" value="CheY-like_superfamily"/>
</dbReference>
<evidence type="ECO:0000256" key="3">
    <source>
        <dbReference type="PROSITE-ProRule" id="PRU00169"/>
    </source>
</evidence>
<dbReference type="PROSITE" id="PS50110">
    <property type="entry name" value="RESPONSE_REGULATORY"/>
    <property type="match status" value="1"/>
</dbReference>
<dbReference type="SMART" id="SM00448">
    <property type="entry name" value="REC"/>
    <property type="match status" value="1"/>
</dbReference>
<dbReference type="InterPro" id="IPR001789">
    <property type="entry name" value="Sig_transdc_resp-reg_receiver"/>
</dbReference>
<gene>
    <name evidence="5" type="ORF">QE109_08960</name>
</gene>
<evidence type="ECO:0000313" key="5">
    <source>
        <dbReference type="EMBL" id="MDH8678275.1"/>
    </source>
</evidence>
<dbReference type="InterPro" id="IPR052048">
    <property type="entry name" value="ST_Response_Regulator"/>
</dbReference>
<dbReference type="InterPro" id="IPR018745">
    <property type="entry name" value="MpsC"/>
</dbReference>
<keyword evidence="6" id="KW-1185">Reference proteome</keyword>
<dbReference type="EMBL" id="JARYZI010000005">
    <property type="protein sequence ID" value="MDH8678275.1"/>
    <property type="molecule type" value="Genomic_DNA"/>
</dbReference>
<dbReference type="Pfam" id="PF00072">
    <property type="entry name" value="Response_reg"/>
    <property type="match status" value="1"/>
</dbReference>
<dbReference type="PANTHER" id="PTHR43228:SF1">
    <property type="entry name" value="TWO-COMPONENT RESPONSE REGULATOR ARR22"/>
    <property type="match status" value="1"/>
</dbReference>
<dbReference type="Gene3D" id="3.40.50.2300">
    <property type="match status" value="1"/>
</dbReference>
<dbReference type="SUPFAM" id="SSF52172">
    <property type="entry name" value="CheY-like"/>
    <property type="match status" value="1"/>
</dbReference>
<evidence type="ECO:0000259" key="4">
    <source>
        <dbReference type="PROSITE" id="PS50110"/>
    </source>
</evidence>
<dbReference type="CDD" id="cd17536">
    <property type="entry name" value="REC_YesN-like"/>
    <property type="match status" value="1"/>
</dbReference>
<dbReference type="RefSeq" id="WP_281094116.1">
    <property type="nucleotide sequence ID" value="NZ_JARYZI010000005.1"/>
</dbReference>
<proteinExistence type="predicted"/>
<name>A0ABT6NCX5_9FIRM</name>
<comment type="caution">
    <text evidence="5">The sequence shown here is derived from an EMBL/GenBank/DDBJ whole genome shotgun (WGS) entry which is preliminary data.</text>
</comment>
<accession>A0ABT6NCX5</accession>
<organism evidence="5 6">
    <name type="scientific">Fusibacter bizertensis</name>
    <dbReference type="NCBI Taxonomy" id="1488331"/>
    <lineage>
        <taxon>Bacteria</taxon>
        <taxon>Bacillati</taxon>
        <taxon>Bacillota</taxon>
        <taxon>Clostridia</taxon>
        <taxon>Eubacteriales</taxon>
        <taxon>Eubacteriales Family XII. Incertae Sedis</taxon>
        <taxon>Fusibacter</taxon>
    </lineage>
</organism>
<keyword evidence="3" id="KW-0597">Phosphoprotein</keyword>
<evidence type="ECO:0000256" key="2">
    <source>
        <dbReference type="ARBA" id="ARBA00024867"/>
    </source>
</evidence>
<evidence type="ECO:0000313" key="6">
    <source>
        <dbReference type="Proteomes" id="UP001158045"/>
    </source>
</evidence>